<dbReference type="PANTHER" id="PTHR30480">
    <property type="entry name" value="BETA-HEXOSAMINIDASE-RELATED"/>
    <property type="match status" value="1"/>
</dbReference>
<dbReference type="EMBL" id="JAQIFT010000057">
    <property type="protein sequence ID" value="MDA3732911.1"/>
    <property type="molecule type" value="Genomic_DNA"/>
</dbReference>
<organism evidence="7 8">
    <name type="scientific">Holtiella tumoricola</name>
    <dbReference type="NCBI Taxonomy" id="3018743"/>
    <lineage>
        <taxon>Bacteria</taxon>
        <taxon>Bacillati</taxon>
        <taxon>Bacillota</taxon>
        <taxon>Clostridia</taxon>
        <taxon>Lachnospirales</taxon>
        <taxon>Cellulosilyticaceae</taxon>
        <taxon>Holtiella</taxon>
    </lineage>
</organism>
<evidence type="ECO:0000313" key="7">
    <source>
        <dbReference type="EMBL" id="MDA3732911.1"/>
    </source>
</evidence>
<evidence type="ECO:0000313" key="8">
    <source>
        <dbReference type="Proteomes" id="UP001169242"/>
    </source>
</evidence>
<sequence>MKKLLSWVIMIGLMSFIFVGCNKIDLEIGHGENQFDSQVLPQNEPQSDFHVSDAKIVEEIKEKQVLDYMNQMSIEEKIGQLFFVTVQQVAVNNKYGKDIGGVILFKDDITTIEETSKLVQGLQEQATTSLWIGIDEEGGRVSRVGNNEAIVNAPFKSAEAIGETGDTQVAYEEAKRMGKALHSIGVNMNFAPDADIYNNPENIVIGDRSFGKTAEEVIPMVIEFSKGLKEEEIIPVIKHFPGHGNTVEDSHVGLAYIDKTIKELEDEEMKPFLEATKNGVDVVMVGHLIVEEMDTLPATLSPRWGKYIEQNFDKEHTIFITDAMNMGAIIEDRGSGQAALMSFISGIDMILMPEQLDEAMEALKEAYEKGKLSEERINKSVYKILLKKVEQKILVLE</sequence>
<proteinExistence type="inferred from homology"/>
<evidence type="ECO:0000256" key="2">
    <source>
        <dbReference type="ARBA" id="ARBA00005336"/>
    </source>
</evidence>
<keyword evidence="4" id="KW-0378">Hydrolase</keyword>
<accession>A0AA42DQ90</accession>
<protein>
    <recommendedName>
        <fullName evidence="3">beta-N-acetylhexosaminidase</fullName>
        <ecNumber evidence="3">3.2.1.52</ecNumber>
    </recommendedName>
</protein>
<dbReference type="InterPro" id="IPR036962">
    <property type="entry name" value="Glyco_hydro_3_N_sf"/>
</dbReference>
<dbReference type="GO" id="GO:0009254">
    <property type="term" value="P:peptidoglycan turnover"/>
    <property type="evidence" value="ECO:0007669"/>
    <property type="project" value="TreeGrafter"/>
</dbReference>
<dbReference type="InterPro" id="IPR001764">
    <property type="entry name" value="Glyco_hydro_3_N"/>
</dbReference>
<dbReference type="InterPro" id="IPR050226">
    <property type="entry name" value="NagZ_Beta-hexosaminidase"/>
</dbReference>
<dbReference type="Gene3D" id="3.20.20.300">
    <property type="entry name" value="Glycoside hydrolase, family 3, N-terminal domain"/>
    <property type="match status" value="1"/>
</dbReference>
<dbReference type="PROSITE" id="PS51257">
    <property type="entry name" value="PROKAR_LIPOPROTEIN"/>
    <property type="match status" value="1"/>
</dbReference>
<dbReference type="PANTHER" id="PTHR30480:SF13">
    <property type="entry name" value="BETA-HEXOSAMINIDASE"/>
    <property type="match status" value="1"/>
</dbReference>
<evidence type="ECO:0000256" key="4">
    <source>
        <dbReference type="ARBA" id="ARBA00022801"/>
    </source>
</evidence>
<evidence type="ECO:0000256" key="3">
    <source>
        <dbReference type="ARBA" id="ARBA00012663"/>
    </source>
</evidence>
<evidence type="ECO:0000256" key="1">
    <source>
        <dbReference type="ARBA" id="ARBA00001231"/>
    </source>
</evidence>
<dbReference type="RefSeq" id="WP_271012878.1">
    <property type="nucleotide sequence ID" value="NZ_JAQIFT010000057.1"/>
</dbReference>
<keyword evidence="5" id="KW-0326">Glycosidase</keyword>
<dbReference type="Pfam" id="PF00933">
    <property type="entry name" value="Glyco_hydro_3"/>
    <property type="match status" value="1"/>
</dbReference>
<comment type="catalytic activity">
    <reaction evidence="1">
        <text>Hydrolysis of terminal non-reducing N-acetyl-D-hexosamine residues in N-acetyl-beta-D-hexosaminides.</text>
        <dbReference type="EC" id="3.2.1.52"/>
    </reaction>
</comment>
<dbReference type="GO" id="GO:0005975">
    <property type="term" value="P:carbohydrate metabolic process"/>
    <property type="evidence" value="ECO:0007669"/>
    <property type="project" value="InterPro"/>
</dbReference>
<dbReference type="EC" id="3.2.1.52" evidence="3"/>
<reference evidence="7" key="1">
    <citation type="journal article" date="2023" name="Int. J. Syst. Evol. Microbiol.">
        <title>&lt;i&gt;Holtiella tumoricola&lt;/i&gt; gen. nov. sp. nov., isolated from a human clinical sample.</title>
        <authorList>
            <person name="Allen-Vercoe E."/>
            <person name="Daigneault M.C."/>
            <person name="Vancuren S.J."/>
            <person name="Cochrane K."/>
            <person name="O'Neal L.L."/>
            <person name="Sankaranarayanan K."/>
            <person name="Lawson P.A."/>
        </authorList>
    </citation>
    <scope>NUCLEOTIDE SEQUENCE</scope>
    <source>
        <strain evidence="7">CC70A</strain>
    </source>
</reference>
<dbReference type="Proteomes" id="UP001169242">
    <property type="component" value="Unassembled WGS sequence"/>
</dbReference>
<evidence type="ECO:0000259" key="6">
    <source>
        <dbReference type="Pfam" id="PF00933"/>
    </source>
</evidence>
<dbReference type="SUPFAM" id="SSF51445">
    <property type="entry name" value="(Trans)glycosidases"/>
    <property type="match status" value="1"/>
</dbReference>
<comment type="caution">
    <text evidence="7">The sequence shown here is derived from an EMBL/GenBank/DDBJ whole genome shotgun (WGS) entry which is preliminary data.</text>
</comment>
<comment type="similarity">
    <text evidence="2">Belongs to the glycosyl hydrolase 3 family.</text>
</comment>
<dbReference type="InterPro" id="IPR017853">
    <property type="entry name" value="GH"/>
</dbReference>
<evidence type="ECO:0000256" key="5">
    <source>
        <dbReference type="ARBA" id="ARBA00023295"/>
    </source>
</evidence>
<keyword evidence="8" id="KW-1185">Reference proteome</keyword>
<dbReference type="GO" id="GO:0004563">
    <property type="term" value="F:beta-N-acetylhexosaminidase activity"/>
    <property type="evidence" value="ECO:0007669"/>
    <property type="project" value="UniProtKB-EC"/>
</dbReference>
<feature type="domain" description="Glycoside hydrolase family 3 N-terminal" evidence="6">
    <location>
        <begin position="74"/>
        <end position="385"/>
    </location>
</feature>
<name>A0AA42DQ90_9FIRM</name>
<gene>
    <name evidence="7" type="ORF">PBV87_15650</name>
</gene>
<dbReference type="AlphaFoldDB" id="A0AA42DQ90"/>